<reference evidence="3 4" key="1">
    <citation type="submission" date="2019-03" db="EMBL/GenBank/DDBJ databases">
        <title>Genomic Encyclopedia of Type Strains, Phase IV (KMG-IV): sequencing the most valuable type-strain genomes for metagenomic binning, comparative biology and taxonomic classification.</title>
        <authorList>
            <person name="Goeker M."/>
        </authorList>
    </citation>
    <scope>NUCLEOTIDE SEQUENCE [LARGE SCALE GENOMIC DNA]</scope>
    <source>
        <strain evidence="3 4">DSM 24591</strain>
    </source>
</reference>
<keyword evidence="2" id="KW-0560">Oxidoreductase</keyword>
<comment type="caution">
    <text evidence="3">The sequence shown here is derived from an EMBL/GenBank/DDBJ whole genome shotgun (WGS) entry which is preliminary data.</text>
</comment>
<sequence length="250" mass="26600">MGQLENKIAVVTGSGSGFGEGIAKLYAEEGARVIVADINLEAANRVAADIGSAARAFKVDVSNRNDINHVVNHCKDEFGRVDIVVNNAGITHKNQPMLDVDEAMFERIFNINVKSIYYMAHAVVPLMRDQGGGVIVNIGSTAGIRPRPGLTWYNASKGAINLLSKSMAVELAPDKIRVNVICPVMGVTGMFELAMGLPDTPENRARFISSIPSGRFCQPSDIAAAALFLASDAAEFITGVELPVDGGRTI</sequence>
<evidence type="ECO:0000313" key="3">
    <source>
        <dbReference type="EMBL" id="TCT10374.1"/>
    </source>
</evidence>
<dbReference type="InterPro" id="IPR002347">
    <property type="entry name" value="SDR_fam"/>
</dbReference>
<dbReference type="SUPFAM" id="SSF51735">
    <property type="entry name" value="NAD(P)-binding Rossmann-fold domains"/>
    <property type="match status" value="1"/>
</dbReference>
<gene>
    <name evidence="3" type="ORF">EDC26_102331</name>
</gene>
<organism evidence="3 4">
    <name type="scientific">Paralcaligenes ureilyticus</name>
    <dbReference type="NCBI Taxonomy" id="627131"/>
    <lineage>
        <taxon>Bacteria</taxon>
        <taxon>Pseudomonadati</taxon>
        <taxon>Pseudomonadota</taxon>
        <taxon>Betaproteobacteria</taxon>
        <taxon>Burkholderiales</taxon>
        <taxon>Alcaligenaceae</taxon>
        <taxon>Paralcaligenes</taxon>
    </lineage>
</organism>
<dbReference type="Gene3D" id="3.40.50.720">
    <property type="entry name" value="NAD(P)-binding Rossmann-like Domain"/>
    <property type="match status" value="1"/>
</dbReference>
<dbReference type="PRINTS" id="PR00081">
    <property type="entry name" value="GDHRDH"/>
</dbReference>
<proteinExistence type="inferred from homology"/>
<dbReference type="PANTHER" id="PTHR43639:SF1">
    <property type="entry name" value="SHORT-CHAIN DEHYDROGENASE_REDUCTASE FAMILY PROTEIN"/>
    <property type="match status" value="1"/>
</dbReference>
<dbReference type="InterPro" id="IPR036291">
    <property type="entry name" value="NAD(P)-bd_dom_sf"/>
</dbReference>
<keyword evidence="4" id="KW-1185">Reference proteome</keyword>
<dbReference type="AlphaFoldDB" id="A0A4R3M9W3"/>
<dbReference type="PRINTS" id="PR00080">
    <property type="entry name" value="SDRFAMILY"/>
</dbReference>
<dbReference type="GO" id="GO:0016491">
    <property type="term" value="F:oxidoreductase activity"/>
    <property type="evidence" value="ECO:0007669"/>
    <property type="project" value="UniProtKB-KW"/>
</dbReference>
<dbReference type="Proteomes" id="UP000295525">
    <property type="component" value="Unassembled WGS sequence"/>
</dbReference>
<dbReference type="FunFam" id="3.40.50.720:FF:000084">
    <property type="entry name" value="Short-chain dehydrogenase reductase"/>
    <property type="match status" value="1"/>
</dbReference>
<evidence type="ECO:0000256" key="1">
    <source>
        <dbReference type="ARBA" id="ARBA00006484"/>
    </source>
</evidence>
<dbReference type="EMBL" id="SMAJ01000002">
    <property type="protein sequence ID" value="TCT10374.1"/>
    <property type="molecule type" value="Genomic_DNA"/>
</dbReference>
<dbReference type="PROSITE" id="PS00061">
    <property type="entry name" value="ADH_SHORT"/>
    <property type="match status" value="1"/>
</dbReference>
<dbReference type="PANTHER" id="PTHR43639">
    <property type="entry name" value="OXIDOREDUCTASE, SHORT-CHAIN DEHYDROGENASE/REDUCTASE FAMILY (AFU_ORTHOLOGUE AFUA_5G02870)"/>
    <property type="match status" value="1"/>
</dbReference>
<comment type="similarity">
    <text evidence="1">Belongs to the short-chain dehydrogenases/reductases (SDR) family.</text>
</comment>
<accession>A0A4R3M9W3</accession>
<dbReference type="OrthoDB" id="6823797at2"/>
<dbReference type="NCBIfam" id="NF005559">
    <property type="entry name" value="PRK07231.1"/>
    <property type="match status" value="1"/>
</dbReference>
<dbReference type="Pfam" id="PF13561">
    <property type="entry name" value="adh_short_C2"/>
    <property type="match status" value="1"/>
</dbReference>
<name>A0A4R3M9W3_9BURK</name>
<dbReference type="RefSeq" id="WP_132579955.1">
    <property type="nucleotide sequence ID" value="NZ_SMAJ01000002.1"/>
</dbReference>
<evidence type="ECO:0000313" key="4">
    <source>
        <dbReference type="Proteomes" id="UP000295525"/>
    </source>
</evidence>
<evidence type="ECO:0000256" key="2">
    <source>
        <dbReference type="ARBA" id="ARBA00023002"/>
    </source>
</evidence>
<dbReference type="InterPro" id="IPR020904">
    <property type="entry name" value="Sc_DH/Rdtase_CS"/>
</dbReference>
<protein>
    <submittedName>
        <fullName evidence="3">3-oxoacyl-[acyl-carrier protein] reductase</fullName>
    </submittedName>
</protein>